<dbReference type="PANTHER" id="PTHR32182">
    <property type="entry name" value="DNA REPLICATION AND REPAIR PROTEIN RECF"/>
    <property type="match status" value="1"/>
</dbReference>
<protein>
    <submittedName>
        <fullName evidence="2">DNA primase</fullName>
    </submittedName>
</protein>
<organism evidence="2 3">
    <name type="scientific">Mesorhizobium tamadayense</name>
    <dbReference type="NCBI Taxonomy" id="425306"/>
    <lineage>
        <taxon>Bacteria</taxon>
        <taxon>Pseudomonadati</taxon>
        <taxon>Pseudomonadota</taxon>
        <taxon>Alphaproteobacteria</taxon>
        <taxon>Hyphomicrobiales</taxon>
        <taxon>Phyllobacteriaceae</taxon>
        <taxon>Mesorhizobium</taxon>
    </lineage>
</organism>
<dbReference type="AlphaFoldDB" id="A0A3P3FDY8"/>
<comment type="caution">
    <text evidence="2">The sequence shown here is derived from an EMBL/GenBank/DDBJ whole genome shotgun (WGS) entry which is preliminary data.</text>
</comment>
<accession>A0A3P3FDY8</accession>
<keyword evidence="3" id="KW-1185">Reference proteome</keyword>
<dbReference type="GO" id="GO:0006302">
    <property type="term" value="P:double-strand break repair"/>
    <property type="evidence" value="ECO:0007669"/>
    <property type="project" value="TreeGrafter"/>
</dbReference>
<dbReference type="GO" id="GO:0000731">
    <property type="term" value="P:DNA synthesis involved in DNA repair"/>
    <property type="evidence" value="ECO:0007669"/>
    <property type="project" value="TreeGrafter"/>
</dbReference>
<keyword evidence="1" id="KW-0175">Coiled coil</keyword>
<evidence type="ECO:0000313" key="3">
    <source>
        <dbReference type="Proteomes" id="UP000273786"/>
    </source>
</evidence>
<reference evidence="2 3" key="1">
    <citation type="submission" date="2018-11" db="EMBL/GenBank/DDBJ databases">
        <title>the genome of Mesorhizobium tamadayense DSM 28320.</title>
        <authorList>
            <person name="Gao J."/>
        </authorList>
    </citation>
    <scope>NUCLEOTIDE SEQUENCE [LARGE SCALE GENOMIC DNA]</scope>
    <source>
        <strain evidence="2 3">DSM 28320</strain>
    </source>
</reference>
<dbReference type="Proteomes" id="UP000273786">
    <property type="component" value="Unassembled WGS sequence"/>
</dbReference>
<dbReference type="RefSeq" id="WP_125002418.1">
    <property type="nucleotide sequence ID" value="NZ_RQXT01000029.1"/>
</dbReference>
<sequence>MIQLTGISLVNWHLFAVADMRFSGNTAVLGKNATGKSTLIDLIQAVMTGGSASYHKFNRSAGEGGSRSERTLRSYCLGQTDQAVSLRRSGFTHLVLTFGGAGLERPVSLGLCIDIAENEDAARVTGRYVVSGVAVNSDMLLDRTKDATKPSSWATLKMRLEQACADVGGELFEHQSTSAPKFIREYMRILFTGRRAPDPDRFIKAFIMALSFEDMRSVEDFVCSYLLERNDVDIAELRGSVQRYQQIQSDIAELDRKLAALRPIRAEIERLASILEQEDSAECMRRLADLLDVSKEHFRLLGLRRNKAIEKGTLDGELFRLNDEIVFLTAELESVRAQIATSGVEAKRFQLRTELELEAAEYGRVIGRLKGRHAPVAAALKLLDSKDRMQALGLGLGRLLDDLSRIRDESGPLLPPAWPRNPILMDQLIASAASTAAERLERVTGKRDDSIAQRVAAEGRAADIAARLGQSRQGTVTLNRHVASLMDLLRERGMRPRALCEVLDLSDETWRVAAEALLGRDRETIMVDPDHAEEAVTLLRRERGRFPGCRVANTRKLRSSVGVPASGSLASVFTSDDAIAMSFVISRLGSVRLARSQVELMADGRAVMDDGSYYDGLVVEIRVASDFKIGKVAATLMTGVLEKEFADESAIAKTHLANERLLSDIFERLVRLCSDFGEGDRLETLSIALADSEERKRDLLDRLERVGLLVDPKLDESRKLLDGRIAGLREERETNQKKIGALETELAQLSRVLGDGQAIRGSWWSVKHRLRLFRERVRSQALFQRLRPKYAELRAAKTDAALSQQLEGYLKRLTSDRQGCDAVIRDKVSDYLYSFGVQRPFDANSSIFQHMKPWVEQTIAVLEGNDLVRYRRQADEAAERITFFFRTSFVQEINSRFRDLEREIDDVRQALRSKQLHGEVYSLHALVRPEFRDLYNLARTSETDDKILSLLFSADQVDHPYRAVIEQVERLLRDEQSGFERYQDYRNYYTFELKMKDVDSGHETTYDRRRGVASGAERQVPFYVIIGAALSSIYHGTRRSAELPGLGLAVFDEAFSKMDGQNQRTMLEFYNEIGLQVLIAAPTEKRAVVYENLDSVVDVYRFGNTAEVEVSKIKDRVRDAMREANPDHLTDEALLLRITDLVNDTIPASASSGGTDRDETIH</sequence>
<evidence type="ECO:0000256" key="1">
    <source>
        <dbReference type="SAM" id="Coils"/>
    </source>
</evidence>
<feature type="coiled-coil region" evidence="1">
    <location>
        <begin position="682"/>
        <end position="745"/>
    </location>
</feature>
<dbReference type="Pfam" id="PF13555">
    <property type="entry name" value="AAA_29"/>
    <property type="match status" value="1"/>
</dbReference>
<dbReference type="InterPro" id="IPR027417">
    <property type="entry name" value="P-loop_NTPase"/>
</dbReference>
<proteinExistence type="predicted"/>
<gene>
    <name evidence="2" type="ORF">EH240_21655</name>
</gene>
<dbReference type="OrthoDB" id="174137at2"/>
<dbReference type="Pfam" id="PF13558">
    <property type="entry name" value="SbcC_Walker_B"/>
    <property type="match status" value="1"/>
</dbReference>
<feature type="coiled-coil region" evidence="1">
    <location>
        <begin position="890"/>
        <end position="917"/>
    </location>
</feature>
<evidence type="ECO:0000313" key="2">
    <source>
        <dbReference type="EMBL" id="RRH96900.1"/>
    </source>
</evidence>
<dbReference type="Gene3D" id="3.40.50.300">
    <property type="entry name" value="P-loop containing nucleotide triphosphate hydrolases"/>
    <property type="match status" value="1"/>
</dbReference>
<dbReference type="PANTHER" id="PTHR32182:SF0">
    <property type="entry name" value="DNA REPLICATION AND REPAIR PROTEIN RECF"/>
    <property type="match status" value="1"/>
</dbReference>
<dbReference type="SUPFAM" id="SSF52540">
    <property type="entry name" value="P-loop containing nucleoside triphosphate hydrolases"/>
    <property type="match status" value="1"/>
</dbReference>
<dbReference type="EMBL" id="RQXT01000029">
    <property type="protein sequence ID" value="RRH96900.1"/>
    <property type="molecule type" value="Genomic_DNA"/>
</dbReference>
<name>A0A3P3FDY8_9HYPH</name>